<dbReference type="Gene3D" id="3.40.50.300">
    <property type="entry name" value="P-loop containing nucleotide triphosphate hydrolases"/>
    <property type="match status" value="1"/>
</dbReference>
<dbReference type="InterPro" id="IPR019991">
    <property type="entry name" value="GTP-bd_ribosome_bgen"/>
</dbReference>
<dbReference type="InterPro" id="IPR006073">
    <property type="entry name" value="GTP-bd"/>
</dbReference>
<dbReference type="EMBL" id="CP034726">
    <property type="protein sequence ID" value="QBP18017.1"/>
    <property type="molecule type" value="Genomic_DNA"/>
</dbReference>
<dbReference type="RefSeq" id="WP_133441574.1">
    <property type="nucleotide sequence ID" value="NZ_CP034726.1"/>
</dbReference>
<accession>A0A4P6ZKH0</accession>
<comment type="similarity">
    <text evidence="4">Belongs to the TRAFAC class YlqF/YawG GTPase family. MTG1 subfamily.</text>
</comment>
<dbReference type="PANTHER" id="PTHR45782">
    <property type="entry name" value="MITOCHONDRIAL RIBOSOME-ASSOCIATED GTPASE 1"/>
    <property type="match status" value="1"/>
</dbReference>
<evidence type="ECO:0000256" key="5">
    <source>
        <dbReference type="PIRSR" id="PIRSR006230-1"/>
    </source>
</evidence>
<dbReference type="GO" id="GO:0005525">
    <property type="term" value="F:GTP binding"/>
    <property type="evidence" value="ECO:0007669"/>
    <property type="project" value="UniProtKB-KW"/>
</dbReference>
<dbReference type="KEGG" id="lji:ELX58_02385"/>
<sequence>MPVNIQWFPGHMAKALKQFKANLPKVDIVFELVDARCPYSSINPEIKKISKDKPHLLILTKSDLADPKMTQRWLHYFRHHGYAAIAIDSKQHVKSGKIAKAARQILGGQLEHRHQRGIKSNNVRAICVGIPNVGKSTLLNQLVHRRAAQVGNTPGVTKGTQWLRSGNGLLLLDTPGILWHKFQNQTIADKISLVGSVKAGQYYNDDVALYALKFFRNHHPDELAKRYRLTKADFNLNDVDLLLKITKNVGMRDDYDRASLRVILDTRKEKLGRFTLDDVAKVEA</sequence>
<keyword evidence="2 4" id="KW-0547">Nucleotide-binding</keyword>
<dbReference type="PRINTS" id="PR00326">
    <property type="entry name" value="GTP1OBG"/>
</dbReference>
<gene>
    <name evidence="7" type="primary">ylqF</name>
    <name evidence="7" type="ORF">ELX58_02385</name>
</gene>
<evidence type="ECO:0000313" key="8">
    <source>
        <dbReference type="Proteomes" id="UP000294321"/>
    </source>
</evidence>
<reference evidence="8" key="1">
    <citation type="submission" date="2018-12" db="EMBL/GenBank/DDBJ databases">
        <title>A new species of lactobacillus.</title>
        <authorList>
            <person name="Jian Y."/>
            <person name="Xin L."/>
            <person name="Hong Z.J."/>
            <person name="Ming L.Z."/>
            <person name="Hong X.Z."/>
        </authorList>
    </citation>
    <scope>NUCLEOTIDE SEQUENCE [LARGE SCALE GENOMIC DNA]</scope>
    <source>
        <strain evidence="8">HSLZ-75</strain>
    </source>
</reference>
<dbReference type="OrthoDB" id="9779790at2"/>
<evidence type="ECO:0000259" key="6">
    <source>
        <dbReference type="PROSITE" id="PS51721"/>
    </source>
</evidence>
<dbReference type="InterPro" id="IPR023179">
    <property type="entry name" value="GTP-bd_ortho_bundle_sf"/>
</dbReference>
<dbReference type="SUPFAM" id="SSF52540">
    <property type="entry name" value="P-loop containing nucleoside triphosphate hydrolases"/>
    <property type="match status" value="1"/>
</dbReference>
<feature type="domain" description="CP-type G" evidence="6">
    <location>
        <begin position="13"/>
        <end position="180"/>
    </location>
</feature>
<organism evidence="7 8">
    <name type="scientific">Acetilactobacillus jinshanensis</name>
    <dbReference type="NCBI Taxonomy" id="1720083"/>
    <lineage>
        <taxon>Bacteria</taxon>
        <taxon>Bacillati</taxon>
        <taxon>Bacillota</taxon>
        <taxon>Bacilli</taxon>
        <taxon>Lactobacillales</taxon>
        <taxon>Lactobacillaceae</taxon>
        <taxon>Acetilactobacillus</taxon>
    </lineage>
</organism>
<dbReference type="FunFam" id="3.40.50.300:FF:000590">
    <property type="entry name" value="Ribosome biogenesis GTPase A"/>
    <property type="match status" value="1"/>
</dbReference>
<dbReference type="GO" id="GO:0003924">
    <property type="term" value="F:GTPase activity"/>
    <property type="evidence" value="ECO:0007669"/>
    <property type="project" value="TreeGrafter"/>
</dbReference>
<keyword evidence="4" id="KW-0963">Cytoplasm</keyword>
<dbReference type="Pfam" id="PF01926">
    <property type="entry name" value="MMR_HSR1"/>
    <property type="match status" value="1"/>
</dbReference>
<evidence type="ECO:0000256" key="1">
    <source>
        <dbReference type="ARBA" id="ARBA00014898"/>
    </source>
</evidence>
<dbReference type="Gene3D" id="1.10.1580.10">
    <property type="match status" value="1"/>
</dbReference>
<name>A0A4P6ZKH0_9LACO</name>
<comment type="function">
    <text evidence="4">Required for a late step of 50S ribosomal subunit assembly. Has GTPase activity.</text>
</comment>
<dbReference type="NCBIfam" id="TIGR03596">
    <property type="entry name" value="GTPase_YlqF"/>
    <property type="match status" value="1"/>
</dbReference>
<evidence type="ECO:0000256" key="4">
    <source>
        <dbReference type="PIRNR" id="PIRNR006230"/>
    </source>
</evidence>
<keyword evidence="3 4" id="KW-0342">GTP-binding</keyword>
<dbReference type="InterPro" id="IPR016478">
    <property type="entry name" value="GTPase_MTG1"/>
</dbReference>
<evidence type="ECO:0000313" key="7">
    <source>
        <dbReference type="EMBL" id="QBP18017.1"/>
    </source>
</evidence>
<dbReference type="GO" id="GO:0006412">
    <property type="term" value="P:translation"/>
    <property type="evidence" value="ECO:0007669"/>
    <property type="project" value="TreeGrafter"/>
</dbReference>
<dbReference type="AlphaFoldDB" id="A0A4P6ZKH0"/>
<dbReference type="InterPro" id="IPR030378">
    <property type="entry name" value="G_CP_dom"/>
</dbReference>
<feature type="binding site" evidence="5">
    <location>
        <begin position="132"/>
        <end position="137"/>
    </location>
    <ligand>
        <name>GTP</name>
        <dbReference type="ChEBI" id="CHEBI:37565"/>
    </ligand>
</feature>
<dbReference type="GO" id="GO:0005737">
    <property type="term" value="C:cytoplasm"/>
    <property type="evidence" value="ECO:0007669"/>
    <property type="project" value="UniProtKB-SubCell"/>
</dbReference>
<protein>
    <recommendedName>
        <fullName evidence="1 4">Ribosome biogenesis GTPase A</fullName>
    </recommendedName>
</protein>
<keyword evidence="8" id="KW-1185">Reference proteome</keyword>
<dbReference type="PIRSF" id="PIRSF006230">
    <property type="entry name" value="MG442"/>
    <property type="match status" value="1"/>
</dbReference>
<evidence type="ECO:0000256" key="2">
    <source>
        <dbReference type="ARBA" id="ARBA00022741"/>
    </source>
</evidence>
<dbReference type="CDD" id="cd01856">
    <property type="entry name" value="YlqF"/>
    <property type="match status" value="1"/>
</dbReference>
<dbReference type="InterPro" id="IPR027417">
    <property type="entry name" value="P-loop_NTPase"/>
</dbReference>
<comment type="subcellular location">
    <subcellularLocation>
        <location evidence="4">Cytoplasm</location>
    </subcellularLocation>
</comment>
<evidence type="ECO:0000256" key="3">
    <source>
        <dbReference type="ARBA" id="ARBA00023134"/>
    </source>
</evidence>
<dbReference type="PANTHER" id="PTHR45782:SF4">
    <property type="entry name" value="MITOCHONDRIAL RIBOSOME-ASSOCIATED GTPASE 1"/>
    <property type="match status" value="1"/>
</dbReference>
<proteinExistence type="inferred from homology"/>
<dbReference type="Proteomes" id="UP000294321">
    <property type="component" value="Chromosome"/>
</dbReference>
<dbReference type="PROSITE" id="PS51721">
    <property type="entry name" value="G_CP"/>
    <property type="match status" value="1"/>
</dbReference>
<feature type="binding site" evidence="5">
    <location>
        <position position="176"/>
    </location>
    <ligand>
        <name>GTP</name>
        <dbReference type="ChEBI" id="CHEBI:37565"/>
    </ligand>
</feature>